<keyword evidence="3" id="KW-1185">Reference proteome</keyword>
<evidence type="ECO:0000313" key="3">
    <source>
        <dbReference type="Proteomes" id="UP001162131"/>
    </source>
</evidence>
<accession>A0AAU9J5V6</accession>
<feature type="compositionally biased region" description="Basic and acidic residues" evidence="1">
    <location>
        <begin position="59"/>
        <end position="80"/>
    </location>
</feature>
<name>A0AAU9J5V6_9CILI</name>
<comment type="caution">
    <text evidence="2">The sequence shown here is derived from an EMBL/GenBank/DDBJ whole genome shotgun (WGS) entry which is preliminary data.</text>
</comment>
<organism evidence="2 3">
    <name type="scientific">Blepharisma stoltei</name>
    <dbReference type="NCBI Taxonomy" id="1481888"/>
    <lineage>
        <taxon>Eukaryota</taxon>
        <taxon>Sar</taxon>
        <taxon>Alveolata</taxon>
        <taxon>Ciliophora</taxon>
        <taxon>Postciliodesmatophora</taxon>
        <taxon>Heterotrichea</taxon>
        <taxon>Heterotrichida</taxon>
        <taxon>Blepharismidae</taxon>
        <taxon>Blepharisma</taxon>
    </lineage>
</organism>
<dbReference type="EMBL" id="CAJZBQ010000027">
    <property type="protein sequence ID" value="CAG9321184.1"/>
    <property type="molecule type" value="Genomic_DNA"/>
</dbReference>
<dbReference type="Proteomes" id="UP001162131">
    <property type="component" value="Unassembled WGS sequence"/>
</dbReference>
<sequence length="377" mass="43515">MGGCNERETVFEEESVRDLRTQMVIEYLKQRKLMVKNLKTRKRAEDTESADENSTYSEDENKSAEIAPIEKQETKRPKIEEQDEAIEEELIQKVEFAPTKMKQEAETEEVFIGAIEISPMRPSLEIQNIPYVASFRPTKKPPVIEKIIQDAPPRPSLGIQKIPLVHSIKPKKAEELKIENFSIQTSVSRPSLGLEIMPISVFEPIRATIHSPIKIEEIAKEINQLEERDFSPLPNDKKPKFKKLKEICVDDLFVFQEDINEPLQPDIKFPEEEEDMIMIKTPAIKVEAPAKQEAGVESSEEQVIDFQFSPEIPSRDSEEISMRDSYSGANVFVKSRKRIHMFRDNPKPLTPEMHKLNLECRLTIDEEARKSIEKMNK</sequence>
<feature type="region of interest" description="Disordered" evidence="1">
    <location>
        <begin position="38"/>
        <end position="83"/>
    </location>
</feature>
<proteinExistence type="predicted"/>
<evidence type="ECO:0000313" key="2">
    <source>
        <dbReference type="EMBL" id="CAG9321184.1"/>
    </source>
</evidence>
<protein>
    <submittedName>
        <fullName evidence="2">Uncharacterized protein</fullName>
    </submittedName>
</protein>
<gene>
    <name evidence="2" type="ORF">BSTOLATCC_MIC27752</name>
</gene>
<evidence type="ECO:0000256" key="1">
    <source>
        <dbReference type="SAM" id="MobiDB-lite"/>
    </source>
</evidence>
<dbReference type="AlphaFoldDB" id="A0AAU9J5V6"/>
<reference evidence="2" key="1">
    <citation type="submission" date="2021-09" db="EMBL/GenBank/DDBJ databases">
        <authorList>
            <consortium name="AG Swart"/>
            <person name="Singh M."/>
            <person name="Singh A."/>
            <person name="Seah K."/>
            <person name="Emmerich C."/>
        </authorList>
    </citation>
    <scope>NUCLEOTIDE SEQUENCE</scope>
    <source>
        <strain evidence="2">ATCC30299</strain>
    </source>
</reference>